<dbReference type="EMBL" id="JADGJH010000021">
    <property type="protein sequence ID" value="KAJ3141995.1"/>
    <property type="molecule type" value="Genomic_DNA"/>
</dbReference>
<evidence type="ECO:0000256" key="4">
    <source>
        <dbReference type="ARBA" id="ARBA00022989"/>
    </source>
</evidence>
<dbReference type="InterPro" id="IPR051482">
    <property type="entry name" value="Cholesterol_transport"/>
</dbReference>
<evidence type="ECO:0000256" key="5">
    <source>
        <dbReference type="ARBA" id="ARBA00023136"/>
    </source>
</evidence>
<evidence type="ECO:0000256" key="1">
    <source>
        <dbReference type="ARBA" id="ARBA00004167"/>
    </source>
</evidence>
<protein>
    <recommendedName>
        <fullName evidence="8">VASt domain-containing protein</fullName>
    </recommendedName>
</protein>
<dbReference type="InterPro" id="IPR004182">
    <property type="entry name" value="GRAM"/>
</dbReference>
<feature type="region of interest" description="Disordered" evidence="6">
    <location>
        <begin position="201"/>
        <end position="222"/>
    </location>
</feature>
<evidence type="ECO:0000256" key="3">
    <source>
        <dbReference type="ARBA" id="ARBA00022692"/>
    </source>
</evidence>
<evidence type="ECO:0000256" key="6">
    <source>
        <dbReference type="SAM" id="MobiDB-lite"/>
    </source>
</evidence>
<feature type="compositionally biased region" description="Low complexity" evidence="6">
    <location>
        <begin position="44"/>
        <end position="57"/>
    </location>
</feature>
<dbReference type="InterPro" id="IPR031968">
    <property type="entry name" value="VASt"/>
</dbReference>
<feature type="compositionally biased region" description="Polar residues" evidence="6">
    <location>
        <begin position="706"/>
        <end position="720"/>
    </location>
</feature>
<dbReference type="PANTHER" id="PTHR23319:SF4">
    <property type="entry name" value="GRAM DOMAIN CONTAINING 1B, ISOFORM E"/>
    <property type="match status" value="1"/>
</dbReference>
<feature type="region of interest" description="Disordered" evidence="6">
    <location>
        <begin position="118"/>
        <end position="148"/>
    </location>
</feature>
<dbReference type="GO" id="GO:0005886">
    <property type="term" value="C:plasma membrane"/>
    <property type="evidence" value="ECO:0007669"/>
    <property type="project" value="TreeGrafter"/>
</dbReference>
<organism evidence="9 10">
    <name type="scientific">Physocladia obscura</name>
    <dbReference type="NCBI Taxonomy" id="109957"/>
    <lineage>
        <taxon>Eukaryota</taxon>
        <taxon>Fungi</taxon>
        <taxon>Fungi incertae sedis</taxon>
        <taxon>Chytridiomycota</taxon>
        <taxon>Chytridiomycota incertae sedis</taxon>
        <taxon>Chytridiomycetes</taxon>
        <taxon>Chytridiales</taxon>
        <taxon>Chytriomycetaceae</taxon>
        <taxon>Physocladia</taxon>
    </lineage>
</organism>
<dbReference type="Pfam" id="PF16016">
    <property type="entry name" value="VASt"/>
    <property type="match status" value="1"/>
</dbReference>
<dbReference type="GO" id="GO:0032366">
    <property type="term" value="P:intracellular sterol transport"/>
    <property type="evidence" value="ECO:0007669"/>
    <property type="project" value="TreeGrafter"/>
</dbReference>
<dbReference type="GO" id="GO:0005789">
    <property type="term" value="C:endoplasmic reticulum membrane"/>
    <property type="evidence" value="ECO:0007669"/>
    <property type="project" value="TreeGrafter"/>
</dbReference>
<dbReference type="GO" id="GO:0140268">
    <property type="term" value="C:endoplasmic reticulum-plasma membrane contact site"/>
    <property type="evidence" value="ECO:0007669"/>
    <property type="project" value="TreeGrafter"/>
</dbReference>
<keyword evidence="5 7" id="KW-0472">Membrane</keyword>
<gene>
    <name evidence="9" type="ORF">HK100_004173</name>
</gene>
<feature type="region of interest" description="Disordered" evidence="6">
    <location>
        <begin position="690"/>
        <end position="720"/>
    </location>
</feature>
<dbReference type="InterPro" id="IPR011993">
    <property type="entry name" value="PH-like_dom_sf"/>
</dbReference>
<dbReference type="GO" id="GO:0005739">
    <property type="term" value="C:mitochondrion"/>
    <property type="evidence" value="ECO:0007669"/>
    <property type="project" value="TreeGrafter"/>
</dbReference>
<evidence type="ECO:0000256" key="7">
    <source>
        <dbReference type="SAM" id="Phobius"/>
    </source>
</evidence>
<proteinExistence type="inferred from homology"/>
<feature type="transmembrane region" description="Helical" evidence="7">
    <location>
        <begin position="1162"/>
        <end position="1188"/>
    </location>
</feature>
<comment type="subcellular location">
    <subcellularLocation>
        <location evidence="1">Membrane</location>
        <topology evidence="1">Single-pass membrane protein</topology>
    </subcellularLocation>
</comment>
<dbReference type="Gene3D" id="2.30.29.30">
    <property type="entry name" value="Pleckstrin-homology domain (PH domain)/Phosphotyrosine-binding domain (PTB)"/>
    <property type="match status" value="1"/>
</dbReference>
<dbReference type="GO" id="GO:0120015">
    <property type="term" value="F:sterol transfer activity"/>
    <property type="evidence" value="ECO:0007669"/>
    <property type="project" value="TreeGrafter"/>
</dbReference>
<evidence type="ECO:0000259" key="8">
    <source>
        <dbReference type="PROSITE" id="PS51778"/>
    </source>
</evidence>
<dbReference type="GO" id="GO:0032541">
    <property type="term" value="C:cortical endoplasmic reticulum"/>
    <property type="evidence" value="ECO:0007669"/>
    <property type="project" value="TreeGrafter"/>
</dbReference>
<reference evidence="9" key="1">
    <citation type="submission" date="2020-05" db="EMBL/GenBank/DDBJ databases">
        <title>Phylogenomic resolution of chytrid fungi.</title>
        <authorList>
            <person name="Stajich J.E."/>
            <person name="Amses K."/>
            <person name="Simmons R."/>
            <person name="Seto K."/>
            <person name="Myers J."/>
            <person name="Bonds A."/>
            <person name="Quandt C.A."/>
            <person name="Barry K."/>
            <person name="Liu P."/>
            <person name="Grigoriev I."/>
            <person name="Longcore J.E."/>
            <person name="James T.Y."/>
        </authorList>
    </citation>
    <scope>NUCLEOTIDE SEQUENCE</scope>
    <source>
        <strain evidence="9">JEL0513</strain>
    </source>
</reference>
<keyword evidence="3 7" id="KW-0812">Transmembrane</keyword>
<feature type="region of interest" description="Disordered" evidence="6">
    <location>
        <begin position="435"/>
        <end position="458"/>
    </location>
</feature>
<comment type="similarity">
    <text evidence="2">Belongs to the YSP2 family.</text>
</comment>
<evidence type="ECO:0000313" key="10">
    <source>
        <dbReference type="Proteomes" id="UP001211907"/>
    </source>
</evidence>
<feature type="compositionally biased region" description="Polar residues" evidence="6">
    <location>
        <begin position="120"/>
        <end position="148"/>
    </location>
</feature>
<feature type="compositionally biased region" description="Basic and acidic residues" evidence="6">
    <location>
        <begin position="693"/>
        <end position="704"/>
    </location>
</feature>
<evidence type="ECO:0000313" key="9">
    <source>
        <dbReference type="EMBL" id="KAJ3141995.1"/>
    </source>
</evidence>
<name>A0AAD5XKR6_9FUNG</name>
<feature type="region of interest" description="Disordered" evidence="6">
    <location>
        <begin position="1"/>
        <end position="65"/>
    </location>
</feature>
<dbReference type="PROSITE" id="PS51778">
    <property type="entry name" value="VAST"/>
    <property type="match status" value="1"/>
</dbReference>
<dbReference type="SMART" id="SM00568">
    <property type="entry name" value="GRAM"/>
    <property type="match status" value="1"/>
</dbReference>
<dbReference type="PANTHER" id="PTHR23319">
    <property type="entry name" value="GRAM DOMAIN CONTAINING 1B, ISOFORM E"/>
    <property type="match status" value="1"/>
</dbReference>
<feature type="domain" description="VASt" evidence="8">
    <location>
        <begin position="820"/>
        <end position="1021"/>
    </location>
</feature>
<accession>A0AAD5XKR6</accession>
<dbReference type="Proteomes" id="UP001211907">
    <property type="component" value="Unassembled WGS sequence"/>
</dbReference>
<feature type="compositionally biased region" description="Basic and acidic residues" evidence="6">
    <location>
        <begin position="14"/>
        <end position="24"/>
    </location>
</feature>
<keyword evidence="4 7" id="KW-1133">Transmembrane helix</keyword>
<comment type="caution">
    <text evidence="9">The sequence shown here is derived from an EMBL/GenBank/DDBJ whole genome shotgun (WGS) entry which is preliminary data.</text>
</comment>
<evidence type="ECO:0000256" key="2">
    <source>
        <dbReference type="ARBA" id="ARBA00006582"/>
    </source>
</evidence>
<feature type="compositionally biased region" description="Polar residues" evidence="6">
    <location>
        <begin position="201"/>
        <end position="221"/>
    </location>
</feature>
<dbReference type="GO" id="GO:0032934">
    <property type="term" value="F:sterol binding"/>
    <property type="evidence" value="ECO:0007669"/>
    <property type="project" value="TreeGrafter"/>
</dbReference>
<dbReference type="Pfam" id="PF02893">
    <property type="entry name" value="GRAM"/>
    <property type="match status" value="1"/>
</dbReference>
<dbReference type="CDD" id="cd13220">
    <property type="entry name" value="PH-GRAM_GRAMDC"/>
    <property type="match status" value="1"/>
</dbReference>
<keyword evidence="10" id="KW-1185">Reference proteome</keyword>
<sequence length="1256" mass="135332">MQGTEAVSVDSEVEEQHAHPEQQSKENIFNGEFEPSTGLETDSESASESALEPSAKSRQSIDSCAETSSKPFAAIAIRASSPATGSSPVKSVGAAFFVPPKASTPLVISSENVSVFSSSPKTSAITQRTSTPPLLQSKNLVNGSSRSNSITLPTTALLDSEQKNGSLHSHSQGQARFRSSIDAGEDPSLRSADAVAVLKLQRNNSRSQKSAAGNGSNSDSTIAVADSSRDASINGNGNGGNVINESKVSKKRNLEFHDLFPAIESSENLVEDYSCAWQRDILVQGKMYLTAHHMCFHANIFGWSHHLILDFDDVISIEKKSIGGFIPNSIEFCTIVGQKHYFASFLARDTSYDIITKLWGNTSKAIKMKTFKRTKSLIPDPEQDEQDAAEDNNDDLPFEIQSLKTAAKSNNESNNSTLDTIGQLALNIIRGRGATGGNGGVNGSTADTGFGSRSQSPGSIDEYNTVLGILDRRLSVASVQHVKGLAELAVDRSVPGSPITSAGVLAPGSEEGTIIANSKNIHVVHQKHVVVLPPSESLSEPLSVDPPILSSPPNSPDGSIIDLTPHLKKMELRKAASMELHKVALLVDRPASSLSDIAKKSNRIASLEDSSKLLSLPPPTQSTTSVSPISMKKLEEISAPASNILPVKLPAAESSLSLLQRPTEPPPAVTTAEDVDSVVWKGDVKSTKAISKRAKDIESKHDENSGDSNTSDGENSNLSLGQNPVAAIISDGLTNSKNTQGSINHLPPLPNPTSPSFVGKLLGSKSRKPSINVIPVISKEQTSVIPSLKGPTEIESASTLPSSAIIPEPVKCTCGAIHAKMTPILTTTILFATPPSIWTLLYSTSKETVKYLTQYRNVTSGIKTTSWHSASDAFPKFTPDIIPDQSQYEEATTATPYPFINVLQGHSRRGEYVTPLTNPLGPKSTRCFIEDSVIACSDACLCVMQSTVTPDVPSGTSFITRTRICWRLKDSGSVELEVSCETEFVKSSWIQGIIQAAVIDGMKTFYRDLEVFICDALKATTSLQQKHESHLKNITKQQQSSKLLPLLLPLSASSKSQISSTLLNGSPTQDQQQQQHPLEDELELLQLQSQESRKKFMISLIPLEMMNSGSKRLASQPRTKFLPPRRNSSLERLRLRNHVKFGSREFWDACAAVWNGFFGVGFLGWIFGGLVLLGGQIFAVWIVQTLFLKDSSANGSSKKGVGFDDEDAVKKFVSTLVDEALRARGVFEGRENVLWTDGSAIFDSINTPMVTHPPSK</sequence>
<dbReference type="AlphaFoldDB" id="A0AAD5XKR6"/>